<feature type="signal peptide" evidence="1">
    <location>
        <begin position="1"/>
        <end position="18"/>
    </location>
</feature>
<keyword evidence="1" id="KW-0732">Signal</keyword>
<dbReference type="RefSeq" id="WP_221306012.1">
    <property type="nucleotide sequence ID" value="NZ_JACHIG010000001.1"/>
</dbReference>
<comment type="caution">
    <text evidence="2">The sequence shown here is derived from an EMBL/GenBank/DDBJ whole genome shotgun (WGS) entry which is preliminary data.</text>
</comment>
<dbReference type="Proteomes" id="UP000590740">
    <property type="component" value="Unassembled WGS sequence"/>
</dbReference>
<proteinExistence type="predicted"/>
<evidence type="ECO:0000313" key="2">
    <source>
        <dbReference type="EMBL" id="MBB5030796.1"/>
    </source>
</evidence>
<gene>
    <name evidence="2" type="ORF">HNQ65_000350</name>
</gene>
<reference evidence="2 3" key="1">
    <citation type="submission" date="2020-08" db="EMBL/GenBank/DDBJ databases">
        <title>Genomic Encyclopedia of Type Strains, Phase IV (KMG-IV): sequencing the most valuable type-strain genomes for metagenomic binning, comparative biology and taxonomic classification.</title>
        <authorList>
            <person name="Goeker M."/>
        </authorList>
    </citation>
    <scope>NUCLEOTIDE SEQUENCE [LARGE SCALE GENOMIC DNA]</scope>
    <source>
        <strain evidence="2 3">DSM 12252</strain>
    </source>
</reference>
<keyword evidence="3" id="KW-1185">Reference proteome</keyword>
<feature type="chain" id="PRO_5030786781" evidence="1">
    <location>
        <begin position="19"/>
        <end position="462"/>
    </location>
</feature>
<dbReference type="AlphaFoldDB" id="A0A7W7Y714"/>
<dbReference type="EMBL" id="JACHIG010000001">
    <property type="protein sequence ID" value="MBB5030796.1"/>
    <property type="molecule type" value="Genomic_DNA"/>
</dbReference>
<evidence type="ECO:0000313" key="3">
    <source>
        <dbReference type="Proteomes" id="UP000590740"/>
    </source>
</evidence>
<protein>
    <submittedName>
        <fullName evidence="2">ELWxxDGT repeat protein</fullName>
    </submittedName>
</protein>
<organism evidence="2 3">
    <name type="scientific">Prosthecobacter vanneervenii</name>
    <dbReference type="NCBI Taxonomy" id="48466"/>
    <lineage>
        <taxon>Bacteria</taxon>
        <taxon>Pseudomonadati</taxon>
        <taxon>Verrucomicrobiota</taxon>
        <taxon>Verrucomicrobiia</taxon>
        <taxon>Verrucomicrobiales</taxon>
        <taxon>Verrucomicrobiaceae</taxon>
        <taxon>Prosthecobacter</taxon>
    </lineage>
</organism>
<name>A0A7W7Y714_9BACT</name>
<evidence type="ECO:0000256" key="1">
    <source>
        <dbReference type="SAM" id="SignalP"/>
    </source>
</evidence>
<accession>A0A7W7Y714</accession>
<sequence length="462" mass="50697">MWRTFLCLGIMLSNALIASETGGLRLVSDLNPGAEGSSLSGFFVWNGRAWFKAATRQGDKTVWALHASDGSTTGTRRIKDFPPQEHGSIFDNPFVYENRLYFQGPNAALGKGSRIWVTDGTEAGTRPISEDGKDVCDEFKPFLIGERLVLSLHGDYNGHGLVALNLHTGVTETLAVPFDGWEDYTDGAMLKGAMLKLDLDGRVFWSIDGTRKGLKKLVLPGMPVFENDDGMNQFIAMPNGVLMLPNGQRKPPLDLWHTDGKSVVKLASWWPDNPFSELWFGRLGDLGLVLAYDRTRRCGLWSSDGTVEGSRNILDSDPYHDASFSFQPGRQSQPLIAGNKLFFEMDDGKHGLELWVSDGTKSGTHLVIDIALGNEDAGIFKLFPMADGRVLFQRKNANSGTDVWVSDGTEDGCRRLAALERATDVVAALQGMILLVSDHDQFGQELHALDIPQPIVPAAKSK</sequence>